<dbReference type="OrthoDB" id="2382049at2"/>
<evidence type="ECO:0000313" key="3">
    <source>
        <dbReference type="EMBL" id="KDR94136.1"/>
    </source>
</evidence>
<dbReference type="Pfam" id="PF11382">
    <property type="entry name" value="MctB"/>
    <property type="match status" value="1"/>
</dbReference>
<keyword evidence="2" id="KW-1133">Transmembrane helix</keyword>
<dbReference type="RefSeq" id="WP_038268058.1">
    <property type="nucleotide sequence ID" value="NZ_FSRH01000003.1"/>
</dbReference>
<dbReference type="GO" id="GO:0016020">
    <property type="term" value="C:membrane"/>
    <property type="evidence" value="ECO:0007669"/>
    <property type="project" value="InterPro"/>
</dbReference>
<dbReference type="AlphaFoldDB" id="A0A069RAU1"/>
<dbReference type="Proteomes" id="UP000027946">
    <property type="component" value="Unassembled WGS sequence"/>
</dbReference>
<dbReference type="STRING" id="1121324.CLIT_23c04090"/>
<evidence type="ECO:0000313" key="4">
    <source>
        <dbReference type="Proteomes" id="UP000027946"/>
    </source>
</evidence>
<reference evidence="3 4" key="1">
    <citation type="submission" date="2014-03" db="EMBL/GenBank/DDBJ databases">
        <title>Genome sequence of Clostridium litorale W6, DSM 5388.</title>
        <authorList>
            <person name="Poehlein A."/>
            <person name="Jagirdar A."/>
            <person name="Khonsari B."/>
            <person name="Chibani C.M."/>
            <person name="Gutierrez Gutierrez D.A."/>
            <person name="Davydova E."/>
            <person name="Alghaithi H.S."/>
            <person name="Nair K.P."/>
            <person name="Dhamotharan K."/>
            <person name="Chandran L."/>
            <person name="G W."/>
            <person name="Daniel R."/>
        </authorList>
    </citation>
    <scope>NUCLEOTIDE SEQUENCE [LARGE SCALE GENOMIC DNA]</scope>
    <source>
        <strain evidence="3 4">W6</strain>
    </source>
</reference>
<dbReference type="GO" id="GO:0055070">
    <property type="term" value="P:copper ion homeostasis"/>
    <property type="evidence" value="ECO:0007669"/>
    <property type="project" value="InterPro"/>
</dbReference>
<dbReference type="InterPro" id="IPR021522">
    <property type="entry name" value="MctB"/>
</dbReference>
<feature type="transmembrane region" description="Helical" evidence="2">
    <location>
        <begin position="7"/>
        <end position="29"/>
    </location>
</feature>
<dbReference type="EMBL" id="JJMM01000026">
    <property type="protein sequence ID" value="KDR94136.1"/>
    <property type="molecule type" value="Genomic_DNA"/>
</dbReference>
<gene>
    <name evidence="3" type="ORF">CLIT_23c04090</name>
</gene>
<dbReference type="eggNOG" id="ENOG502Z9M5">
    <property type="taxonomic scope" value="Bacteria"/>
</dbReference>
<evidence type="ECO:0000256" key="1">
    <source>
        <dbReference type="SAM" id="Coils"/>
    </source>
</evidence>
<proteinExistence type="predicted"/>
<evidence type="ECO:0000256" key="2">
    <source>
        <dbReference type="SAM" id="Phobius"/>
    </source>
</evidence>
<comment type="caution">
    <text evidence="3">The sequence shown here is derived from an EMBL/GenBank/DDBJ whole genome shotgun (WGS) entry which is preliminary data.</text>
</comment>
<feature type="coiled-coil region" evidence="1">
    <location>
        <begin position="36"/>
        <end position="77"/>
    </location>
</feature>
<protein>
    <submittedName>
        <fullName evidence="3">Uncharacterized protein</fullName>
    </submittedName>
</protein>
<keyword evidence="2" id="KW-0472">Membrane</keyword>
<name>A0A069RAU1_PEPLI</name>
<accession>A0A069RAU1</accession>
<organism evidence="3 4">
    <name type="scientific">Peptoclostridium litorale DSM 5388</name>
    <dbReference type="NCBI Taxonomy" id="1121324"/>
    <lineage>
        <taxon>Bacteria</taxon>
        <taxon>Bacillati</taxon>
        <taxon>Bacillota</taxon>
        <taxon>Clostridia</taxon>
        <taxon>Peptostreptococcales</taxon>
        <taxon>Peptoclostridiaceae</taxon>
        <taxon>Peptoclostridium</taxon>
    </lineage>
</organism>
<keyword evidence="1" id="KW-0175">Coiled coil</keyword>
<sequence>MHINMKYYVVTISAIFIALGIGILIGFNLDGEMFFSEQQTQIIQKLEERLVEVKSQKEELEIAVQTFEKNREQLNNYVENSSSSIIENELEGKTIGMVYTTEDYFYPNVAEFIKKASGEVAFELLLKDTLAEELDMNAFNQEMGTGFESKDALVEYILKTIMEDKNFEFANALSEKGYVKFTLYKEGGFDAVDSVVIAAGSMDENKAKMDLFDGNITRYFNQKNINAVEIEKKNVEFSYVSYYKKSKTSTIDNVDSITGKISLVMALGGKNGHFGEKETAEELMPKKID</sequence>
<keyword evidence="2" id="KW-0812">Transmembrane</keyword>
<keyword evidence="4" id="KW-1185">Reference proteome</keyword>